<dbReference type="HOGENOM" id="CLU_639153_0_0_11"/>
<evidence type="ECO:0000313" key="1">
    <source>
        <dbReference type="EMBL" id="ACL39146.1"/>
    </source>
</evidence>
<dbReference type="STRING" id="452863.Achl_1155"/>
<name>B8HEB1_PSECP</name>
<gene>
    <name evidence="1" type="ordered locus">Achl_1155</name>
</gene>
<proteinExistence type="predicted"/>
<protein>
    <submittedName>
        <fullName evidence="1">Uncharacterized protein</fullName>
    </submittedName>
</protein>
<evidence type="ECO:0000313" key="2">
    <source>
        <dbReference type="Proteomes" id="UP000002505"/>
    </source>
</evidence>
<accession>B8HEB1</accession>
<organism evidence="1 2">
    <name type="scientific">Pseudarthrobacter chlorophenolicus (strain ATCC 700700 / DSM 12829 / CIP 107037 / JCM 12360 / KCTC 9906 / NCIMB 13794 / A6)</name>
    <name type="common">Arthrobacter chlorophenolicus</name>
    <dbReference type="NCBI Taxonomy" id="452863"/>
    <lineage>
        <taxon>Bacteria</taxon>
        <taxon>Bacillati</taxon>
        <taxon>Actinomycetota</taxon>
        <taxon>Actinomycetes</taxon>
        <taxon>Micrococcales</taxon>
        <taxon>Micrococcaceae</taxon>
        <taxon>Pseudarthrobacter</taxon>
    </lineage>
</organism>
<dbReference type="RefSeq" id="WP_015936369.1">
    <property type="nucleotide sequence ID" value="NC_011886.1"/>
</dbReference>
<dbReference type="EMBL" id="CP001341">
    <property type="protein sequence ID" value="ACL39146.1"/>
    <property type="molecule type" value="Genomic_DNA"/>
</dbReference>
<dbReference type="Proteomes" id="UP000002505">
    <property type="component" value="Chromosome"/>
</dbReference>
<sequence length="432" mass="46128">MPYDTRLHGYRADAVGTEKDALALEVRHWQRASAALTDLDVLASAAAWQALESYMGLSLRSSLRAVATGVAAEAGGLGSRLATASDPGDLAAVRESLLRLRRRYEQVETVLDFYGDAVNTRTSPRLGAVLRGLDALAVDSMDRVLRPLGMSAPPVLTYLDKGLGASILRSGARLWDASLSPVAAIKITRHNLWRPTSLVHETGHQVAHMTGWTAELGAALYERMAPVSVLAAESWRGWASEVAADVYAFALLGYAPLPALATVVDGPSSKVFRMSIGDPHPFGWVRVLFNAGLCRSWFGPGPWDGIARTWMLRHPLSRASKDVQAISRASVANLPALVDVCTRTPLRAFGGAPLASIADPRAVAPAELARLAERAGASLYTSTYLQRLEAMRVLAWTVVNGQALHNGQSAPTSDDGVELWLRRIGGAAAAAA</sequence>
<dbReference type="eggNOG" id="ENOG502Z9CC">
    <property type="taxonomic scope" value="Bacteria"/>
</dbReference>
<reference evidence="1" key="1">
    <citation type="submission" date="2009-01" db="EMBL/GenBank/DDBJ databases">
        <title>Complete sequence of chromosome of Arthrobacter chlorophenolicus A6.</title>
        <authorList>
            <consortium name="US DOE Joint Genome Institute"/>
            <person name="Lucas S."/>
            <person name="Copeland A."/>
            <person name="Lapidus A."/>
            <person name="Glavina del Rio T."/>
            <person name="Tice H."/>
            <person name="Bruce D."/>
            <person name="Goodwin L."/>
            <person name="Pitluck S."/>
            <person name="Goltsman E."/>
            <person name="Clum A."/>
            <person name="Larimer F."/>
            <person name="Land M."/>
            <person name="Hauser L."/>
            <person name="Kyrpides N."/>
            <person name="Mikhailova N."/>
            <person name="Jansson J."/>
            <person name="Richardson P."/>
        </authorList>
    </citation>
    <scope>NUCLEOTIDE SEQUENCE [LARGE SCALE GENOMIC DNA]</scope>
    <source>
        <strain evidence="1">A6</strain>
    </source>
</reference>
<dbReference type="KEGG" id="ach:Achl_1155"/>
<keyword evidence="2" id="KW-1185">Reference proteome</keyword>
<dbReference type="AlphaFoldDB" id="B8HEB1"/>